<keyword evidence="1" id="KW-0696">RNA-directed RNA polymerase</keyword>
<keyword evidence="1" id="KW-0548">Nucleotidyltransferase</keyword>
<name>A0A5C3R124_9AGAR</name>
<dbReference type="EC" id="2.7.7.48" evidence="1"/>
<reference evidence="3 4" key="1">
    <citation type="journal article" date="2019" name="Nat. Ecol. Evol.">
        <title>Megaphylogeny resolves global patterns of mushroom evolution.</title>
        <authorList>
            <person name="Varga T."/>
            <person name="Krizsan K."/>
            <person name="Foldi C."/>
            <person name="Dima B."/>
            <person name="Sanchez-Garcia M."/>
            <person name="Sanchez-Ramirez S."/>
            <person name="Szollosi G.J."/>
            <person name="Szarkandi J.G."/>
            <person name="Papp V."/>
            <person name="Albert L."/>
            <person name="Andreopoulos W."/>
            <person name="Angelini C."/>
            <person name="Antonin V."/>
            <person name="Barry K.W."/>
            <person name="Bougher N.L."/>
            <person name="Buchanan P."/>
            <person name="Buyck B."/>
            <person name="Bense V."/>
            <person name="Catcheside P."/>
            <person name="Chovatia M."/>
            <person name="Cooper J."/>
            <person name="Damon W."/>
            <person name="Desjardin D."/>
            <person name="Finy P."/>
            <person name="Geml J."/>
            <person name="Haridas S."/>
            <person name="Hughes K."/>
            <person name="Justo A."/>
            <person name="Karasinski D."/>
            <person name="Kautmanova I."/>
            <person name="Kiss B."/>
            <person name="Kocsube S."/>
            <person name="Kotiranta H."/>
            <person name="LaButti K.M."/>
            <person name="Lechner B.E."/>
            <person name="Liimatainen K."/>
            <person name="Lipzen A."/>
            <person name="Lukacs Z."/>
            <person name="Mihaltcheva S."/>
            <person name="Morgado L.N."/>
            <person name="Niskanen T."/>
            <person name="Noordeloos M.E."/>
            <person name="Ohm R.A."/>
            <person name="Ortiz-Santana B."/>
            <person name="Ovrebo C."/>
            <person name="Racz N."/>
            <person name="Riley R."/>
            <person name="Savchenko A."/>
            <person name="Shiryaev A."/>
            <person name="Soop K."/>
            <person name="Spirin V."/>
            <person name="Szebenyi C."/>
            <person name="Tomsovsky M."/>
            <person name="Tulloss R.E."/>
            <person name="Uehling J."/>
            <person name="Grigoriev I.V."/>
            <person name="Vagvolgyi C."/>
            <person name="Papp T."/>
            <person name="Martin F.M."/>
            <person name="Miettinen O."/>
            <person name="Hibbett D.S."/>
            <person name="Nagy L.G."/>
        </authorList>
    </citation>
    <scope>NUCLEOTIDE SEQUENCE [LARGE SCALE GENOMIC DNA]</scope>
    <source>
        <strain evidence="3 4">CBS 309.79</strain>
    </source>
</reference>
<dbReference type="OrthoDB" id="6513042at2759"/>
<dbReference type="EMBL" id="ML178814">
    <property type="protein sequence ID" value="TFL07308.1"/>
    <property type="molecule type" value="Genomic_DNA"/>
</dbReference>
<dbReference type="Proteomes" id="UP000305067">
    <property type="component" value="Unassembled WGS sequence"/>
</dbReference>
<dbReference type="GO" id="GO:0003723">
    <property type="term" value="F:RNA binding"/>
    <property type="evidence" value="ECO:0007669"/>
    <property type="project" value="UniProtKB-KW"/>
</dbReference>
<keyword evidence="4" id="KW-1185">Reference proteome</keyword>
<dbReference type="STRING" id="1884261.A0A5C3R124"/>
<feature type="domain" description="RDRP core" evidence="2">
    <location>
        <begin position="430"/>
        <end position="1038"/>
    </location>
</feature>
<sequence length="1212" mass="137654">MEVLVRHIPFDADHHDFKRKIQEIVHSNDFPAGRVPTDRGDSRLVNFQVYLKPSEIGHLYSEGKGKVIFPTHHVGDAFLAFVHGTGEHHRTWKSHKLKFTKGSGDHIQKGAIETLAKTPYVPVDIEEKYDHIVAELHKALRINKIQIGRLYHNHESVGRPRLTFSAEWTKELVNGGAGWLKFDYASKLIRITLGDPSVHSTGHKVLASFSAISHLLMGHDGPDPHIFFRLDSPCVIEEVDLHPSEDPRVKNRRRVSSIDDGHARIAPYAHDIRLVLYPEEKILDTFKKLCKVSEIDVKLDELRYPNVVETHGPKNSFFQAKTLHRLKKWFEQLPFSVSFQLEALLRDRLLTPRDIFNEPIFSEVNGLAEGEDTEASEKLAQLLIRFRQTLQISDPFKETPGHCFLRTKQEFKYFPYDLPGSSFQCYHLTFTPTRVLLEGPYAVQSNRIMRRYPGRERNFMRVDFRDEDRLQYRWDYHVDGTQFLQDRVGGVLKNGFEIGGQYFRFLAYSSSALREHAVWFMHDFQSANGEWVTPETIRGGLGDFSNLLKQPSKLAARVAQAFTATDPSVEVHRHEWEEIDDMKDLCKPANMFTDGCGIISKTLGDRIWAKLISRKSDPGASSIKPWVYQIRFLGFKGVVCVSPILDNHPKGIQMQLRTSMKKFENSTDETADIEIARAFDYPNHCYLNRPLVMILEDRNVRLDVFKRLQQESVREVYTIDESISKFYTVLRNNSLGGTFRLGWILQRIEGLMGIEPDDPDMSWDNAFWLRLRSVAVNHVLRDIKHRARIRIPDSHMLVGVADEGPRYEAEGLRNVYKLPAGQIYACIQNPYDSQPTWLEGLCLIARNPVVHPGDVQHVTAIGKPPQGYLCSFLDVVNAVVLPSQGKRALASCLSGGDVDGDQFVVIQCESLLAATHHPASKYAAAGVRTLDRECSVNDVCDFIVEYIQSDVLGLLSIRHLIIAGQSSEGTKDPKCLRISEMCSQAVDYPKNGIPVDTTNLPKTLMRCNPDWQAAEVLKPRDTDFYHSDRALGHLYRAITLAELPEETKPDIPPLQDAVSVALQNELHDVLSIQLEDEVPSAMLTLFNKHVGELRCVAATHTISNTPGATLIEEELVVGTILAKCSQNRWRSSRIQRMLYHTVAHVHTVKGEIFPSRSDLERQDYVEGIQRAWSAWTLSQERGAEFGAASFGLIALGVIFDLMERMDKMPNEA</sequence>
<proteinExistence type="inferred from homology"/>
<gene>
    <name evidence="3" type="ORF">BDV98DRAFT_538886</name>
</gene>
<evidence type="ECO:0000259" key="2">
    <source>
        <dbReference type="Pfam" id="PF05183"/>
    </source>
</evidence>
<dbReference type="InterPro" id="IPR007855">
    <property type="entry name" value="RDRP"/>
</dbReference>
<protein>
    <recommendedName>
        <fullName evidence="1">RNA-dependent RNA polymerase</fullName>
        <ecNumber evidence="1">2.7.7.48</ecNumber>
    </recommendedName>
</protein>
<dbReference type="AlphaFoldDB" id="A0A5C3R124"/>
<organism evidence="3 4">
    <name type="scientific">Pterulicium gracile</name>
    <dbReference type="NCBI Taxonomy" id="1884261"/>
    <lineage>
        <taxon>Eukaryota</taxon>
        <taxon>Fungi</taxon>
        <taxon>Dikarya</taxon>
        <taxon>Basidiomycota</taxon>
        <taxon>Agaricomycotina</taxon>
        <taxon>Agaricomycetes</taxon>
        <taxon>Agaricomycetidae</taxon>
        <taxon>Agaricales</taxon>
        <taxon>Pleurotineae</taxon>
        <taxon>Pterulaceae</taxon>
        <taxon>Pterulicium</taxon>
    </lineage>
</organism>
<keyword evidence="1" id="KW-0808">Transferase</keyword>
<dbReference type="PANTHER" id="PTHR23079">
    <property type="entry name" value="RNA-DEPENDENT RNA POLYMERASE"/>
    <property type="match status" value="1"/>
</dbReference>
<comment type="similarity">
    <text evidence="1">Belongs to the RdRP family.</text>
</comment>
<accession>A0A5C3R124</accession>
<dbReference type="GO" id="GO:0003968">
    <property type="term" value="F:RNA-directed RNA polymerase activity"/>
    <property type="evidence" value="ECO:0007669"/>
    <property type="project" value="UniProtKB-KW"/>
</dbReference>
<dbReference type="GO" id="GO:0030422">
    <property type="term" value="P:siRNA processing"/>
    <property type="evidence" value="ECO:0007669"/>
    <property type="project" value="TreeGrafter"/>
</dbReference>
<evidence type="ECO:0000313" key="4">
    <source>
        <dbReference type="Proteomes" id="UP000305067"/>
    </source>
</evidence>
<evidence type="ECO:0000313" key="3">
    <source>
        <dbReference type="EMBL" id="TFL07308.1"/>
    </source>
</evidence>
<dbReference type="PANTHER" id="PTHR23079:SF55">
    <property type="entry name" value="RNA-DIRECTED RNA POLYMERASE"/>
    <property type="match status" value="1"/>
</dbReference>
<dbReference type="GO" id="GO:0031380">
    <property type="term" value="C:nuclear RNA-directed RNA polymerase complex"/>
    <property type="evidence" value="ECO:0007669"/>
    <property type="project" value="TreeGrafter"/>
</dbReference>
<comment type="catalytic activity">
    <reaction evidence="1">
        <text>RNA(n) + a ribonucleoside 5'-triphosphate = RNA(n+1) + diphosphate</text>
        <dbReference type="Rhea" id="RHEA:21248"/>
        <dbReference type="Rhea" id="RHEA-COMP:14527"/>
        <dbReference type="Rhea" id="RHEA-COMP:17342"/>
        <dbReference type="ChEBI" id="CHEBI:33019"/>
        <dbReference type="ChEBI" id="CHEBI:61557"/>
        <dbReference type="ChEBI" id="CHEBI:140395"/>
        <dbReference type="EC" id="2.7.7.48"/>
    </reaction>
</comment>
<dbReference type="InterPro" id="IPR057596">
    <property type="entry name" value="RDRP_core"/>
</dbReference>
<dbReference type="Pfam" id="PF05183">
    <property type="entry name" value="RdRP"/>
    <property type="match status" value="1"/>
</dbReference>
<evidence type="ECO:0000256" key="1">
    <source>
        <dbReference type="RuleBase" id="RU363098"/>
    </source>
</evidence>
<keyword evidence="1" id="KW-0694">RNA-binding</keyword>